<feature type="region of interest" description="Disordered" evidence="1">
    <location>
        <begin position="474"/>
        <end position="536"/>
    </location>
</feature>
<feature type="region of interest" description="Disordered" evidence="1">
    <location>
        <begin position="717"/>
        <end position="764"/>
    </location>
</feature>
<organism evidence="2 3">
    <name type="scientific">Haloferax gibbonsii</name>
    <dbReference type="NCBI Taxonomy" id="35746"/>
    <lineage>
        <taxon>Archaea</taxon>
        <taxon>Methanobacteriati</taxon>
        <taxon>Methanobacteriota</taxon>
        <taxon>Stenosarchaea group</taxon>
        <taxon>Halobacteria</taxon>
        <taxon>Halobacteriales</taxon>
        <taxon>Haloferacaceae</taxon>
        <taxon>Haloferax</taxon>
    </lineage>
</organism>
<feature type="compositionally biased region" description="Acidic residues" evidence="1">
    <location>
        <begin position="741"/>
        <end position="753"/>
    </location>
</feature>
<feature type="compositionally biased region" description="Acidic residues" evidence="1">
    <location>
        <begin position="504"/>
        <end position="522"/>
    </location>
</feature>
<dbReference type="KEGG" id="hgi:ABY42_18170"/>
<evidence type="ECO:0000256" key="1">
    <source>
        <dbReference type="SAM" id="MobiDB-lite"/>
    </source>
</evidence>
<feature type="compositionally biased region" description="Low complexity" evidence="1">
    <location>
        <begin position="492"/>
        <end position="503"/>
    </location>
</feature>
<accession>A0A0K1IZK2</accession>
<feature type="compositionally biased region" description="Polar residues" evidence="1">
    <location>
        <begin position="474"/>
        <end position="485"/>
    </location>
</feature>
<gene>
    <name evidence="2" type="ORF">ABY42_18170</name>
</gene>
<evidence type="ECO:0000313" key="2">
    <source>
        <dbReference type="EMBL" id="AKU09728.1"/>
    </source>
</evidence>
<sequence>MVRLTDGDDDESAADSDSILESQLNRRNYLKLGAMAASTALSAGVASAASGPEERFGIQWDRVVNAVDDLGMDPNGNEPIDDQLDAAYGSGTLIEFPPGEYLATETQYWNDDVSRFGMVGTGSSHKDVQFVFPSGNNGEKYRFLEITSGDHHVLKNFSIQQTDDDTTTADIWMINDDGGLIEDVEWLGRTPTDNDARRQLLAYDCSSVDGVNVARRVYMREGAELPGYPDGVAGIRVQGGSVGEIRLVDCHIEQRGSSSFRATHTRGVLRVEGGLFKNNDNTNMRISAGDHPEKTSWIKGATVIMDADNLNEHARDGDSLDSPEGLRIDSTGNGYAGVLIEDCDFIFKSCPTSRGIVSSPTWAGHGGFTLRNCRIQNDTSVQTIHADSVDTDTADKPWGVNLENVSITGSTRSQPAGAAVCIDNDRNGSTVQNSCIHFPNGDVDGVLVNDATNCEILDSNINVSGQATVFSGSDVDTSNITSSDSCPLPSADDSTGGDSSSTDDSTDSTTDDSTTDSTDDSTTEPLPNEIRLVGTGTTTQYEFTVTDSLQASGDTIEEWDDISSGTATGWITTEGVEDAYTFSGDVDSFSFLEGESEIYVNGEQVTESTVTDATTDSSTDSSTDGSTDSTDDSTTDSTTDLSHELRLVGTGTQTNYEFTVSDALEASGDTVETWDTIDGTSASGWITTEGVEDTFNFAGSVTSFGFVEGEAEIYVDGEQVTESTVTDATTDSSTDGSTDSSTDDSTDSTDDSTDSQNELRLVGTGVETQYEVSVSGTLEASGDTIEEWDDVSESSATGWVTTEGVDDTYTFTGTITSLSFLQGEAEVYVNGTRVDPSVFSLPNTLVVEGDGTETTYDFMVSGDILNDPLVGAIESDDSVTSGKVKGSVTDGVDAFRFSGDIRKMNLTGDAALTFEDNDG</sequence>
<dbReference type="EMBL" id="CP011949">
    <property type="protein sequence ID" value="AKU09728.1"/>
    <property type="molecule type" value="Genomic_DNA"/>
</dbReference>
<geneLocation type="plasmid" evidence="2 3">
    <name>pHG2</name>
</geneLocation>
<protein>
    <recommendedName>
        <fullName evidence="4">Right handed beta helix domain-containing protein</fullName>
    </recommendedName>
</protein>
<feature type="compositionally biased region" description="Low complexity" evidence="1">
    <location>
        <begin position="723"/>
        <end position="740"/>
    </location>
</feature>
<evidence type="ECO:0008006" key="4">
    <source>
        <dbReference type="Google" id="ProtNLM"/>
    </source>
</evidence>
<reference evidence="3" key="1">
    <citation type="journal article" date="2015" name="J. Biotechnol.">
        <title>Complete genome sequence of Haloferax gibbonsii strain ARA6, a potential producer of polyhydroxyalkanoates and halocins isolated from Araruama, Rio de Janeiro, Brasil.</title>
        <authorList>
            <person name="Pinto L.H."/>
            <person name="D'Alincourt Carvalho-Assef A.P."/>
            <person name="Vieira R.P."/>
            <person name="Clementino M.M."/>
            <person name="Albano R.M."/>
        </authorList>
    </citation>
    <scope>NUCLEOTIDE SEQUENCE [LARGE SCALE GENOMIC DNA]</scope>
    <source>
        <strain evidence="3">ARA6</strain>
        <plasmid evidence="3">Plasmid pHG2</plasmid>
    </source>
</reference>
<evidence type="ECO:0000313" key="3">
    <source>
        <dbReference type="Proteomes" id="UP000066124"/>
    </source>
</evidence>
<name>A0A0K1IZK2_HALGI</name>
<dbReference type="PATRIC" id="fig|35746.4.peg.3981"/>
<keyword evidence="2" id="KW-0614">Plasmid</keyword>
<dbReference type="GeneID" id="25247918"/>
<dbReference type="Proteomes" id="UP000066124">
    <property type="component" value="Plasmid pHG2"/>
</dbReference>
<feature type="compositionally biased region" description="Low complexity" evidence="1">
    <location>
        <begin position="606"/>
        <end position="628"/>
    </location>
</feature>
<feature type="region of interest" description="Disordered" evidence="1">
    <location>
        <begin position="601"/>
        <end position="642"/>
    </location>
</feature>
<proteinExistence type="predicted"/>
<dbReference type="RefSeq" id="WP_050460376.1">
    <property type="nucleotide sequence ID" value="NZ_CP011949.1"/>
</dbReference>
<dbReference type="AlphaFoldDB" id="A0A0K1IZK2"/>